<accession>A0A0B1RZT7</accession>
<evidence type="ECO:0000259" key="2">
    <source>
        <dbReference type="PROSITE" id="PS50001"/>
    </source>
</evidence>
<evidence type="ECO:0000256" key="1">
    <source>
        <dbReference type="PROSITE-ProRule" id="PRU00191"/>
    </source>
</evidence>
<protein>
    <submittedName>
        <fullName evidence="3">SH2 domain protein</fullName>
    </submittedName>
</protein>
<dbReference type="PROSITE" id="PS50001">
    <property type="entry name" value="SH2"/>
    <property type="match status" value="1"/>
</dbReference>
<name>A0A0B1RZT7_OESDE</name>
<keyword evidence="4" id="KW-1185">Reference proteome</keyword>
<dbReference type="Pfam" id="PF00017">
    <property type="entry name" value="SH2"/>
    <property type="match status" value="1"/>
</dbReference>
<dbReference type="SMART" id="SM00252">
    <property type="entry name" value="SH2"/>
    <property type="match status" value="1"/>
</dbReference>
<dbReference type="InterPro" id="IPR000980">
    <property type="entry name" value="SH2"/>
</dbReference>
<evidence type="ECO:0000313" key="3">
    <source>
        <dbReference type="EMBL" id="KHJ78603.1"/>
    </source>
</evidence>
<dbReference type="Gene3D" id="3.30.505.10">
    <property type="entry name" value="SH2 domain"/>
    <property type="match status" value="1"/>
</dbReference>
<dbReference type="EMBL" id="KN609611">
    <property type="protein sequence ID" value="KHJ78603.1"/>
    <property type="molecule type" value="Genomic_DNA"/>
</dbReference>
<evidence type="ECO:0000313" key="4">
    <source>
        <dbReference type="Proteomes" id="UP000053660"/>
    </source>
</evidence>
<reference evidence="3 4" key="1">
    <citation type="submission" date="2014-03" db="EMBL/GenBank/DDBJ databases">
        <title>Draft genome of the hookworm Oesophagostomum dentatum.</title>
        <authorList>
            <person name="Mitreva M."/>
        </authorList>
    </citation>
    <scope>NUCLEOTIDE SEQUENCE [LARGE SCALE GENOMIC DNA]</scope>
    <source>
        <strain evidence="3 4">OD-Hann</strain>
    </source>
</reference>
<sequence>MLHRDGDFLVRTSANSPGQFILVGMEQGRPRHILLINEGVVQTATTKFPSVSALINYHYGNRVPISTQESVIHLTNPILK</sequence>
<dbReference type="SUPFAM" id="SSF55550">
    <property type="entry name" value="SH2 domain"/>
    <property type="match status" value="1"/>
</dbReference>
<dbReference type="AlphaFoldDB" id="A0A0B1RZT7"/>
<keyword evidence="1" id="KW-0727">SH2 domain</keyword>
<feature type="domain" description="SH2" evidence="2">
    <location>
        <begin position="1"/>
        <end position="78"/>
    </location>
</feature>
<dbReference type="InterPro" id="IPR036860">
    <property type="entry name" value="SH2_dom_sf"/>
</dbReference>
<dbReference type="OrthoDB" id="9938362at2759"/>
<proteinExistence type="predicted"/>
<dbReference type="Proteomes" id="UP000053660">
    <property type="component" value="Unassembled WGS sequence"/>
</dbReference>
<organism evidence="3 4">
    <name type="scientific">Oesophagostomum dentatum</name>
    <name type="common">Nodular worm</name>
    <dbReference type="NCBI Taxonomy" id="61180"/>
    <lineage>
        <taxon>Eukaryota</taxon>
        <taxon>Metazoa</taxon>
        <taxon>Ecdysozoa</taxon>
        <taxon>Nematoda</taxon>
        <taxon>Chromadorea</taxon>
        <taxon>Rhabditida</taxon>
        <taxon>Rhabditina</taxon>
        <taxon>Rhabditomorpha</taxon>
        <taxon>Strongyloidea</taxon>
        <taxon>Strongylidae</taxon>
        <taxon>Oesophagostomum</taxon>
    </lineage>
</organism>
<gene>
    <name evidence="3" type="ORF">OESDEN_21774</name>
</gene>